<feature type="transmembrane region" description="Helical" evidence="7">
    <location>
        <begin position="356"/>
        <end position="373"/>
    </location>
</feature>
<evidence type="ECO:0000256" key="1">
    <source>
        <dbReference type="ARBA" id="ARBA00004141"/>
    </source>
</evidence>
<sequence>MVSTRRTSYPEPAEVGDQPEGGSETKNSKTHGMVRIIFISLVLDLLAFTMILPLFPTLLDYYGRHDESGLYASLHHSVDQFREVLQIPDTKKYNSVLFGGVLGSLFSLLQFVTSPVIGAASDVYGRRSVMLVTMVGIALSYVLWAMSYNFGIFVLARIVGGIFKGNVSLSTTIVTDISTTKNRGKGMAMIGLAFSVGFIVGPMIGAYFATKGGLFADGAWAVTPALLALTLSIADLLFVFAFLKETLPQEKRAPSMGNSFQERQNLINPFSLFRFSAVKNTNTKEMQILQQLGLSYFLYLFLFSGLEFTLTFLVHIRFQYTSMQQGKMFVFMGLIMAALQGGYVRRIKPGQEKRVALTGMLILIPAFVIIAFSSGSFLYYLGLALFSIASGTVVPCMTTIVTMYGPEDQKGTIMGIFRSLGALSRAFGPAAASAVYWGAGAGVCYIWGAVLMVFPIYILTRVIPAKTQ</sequence>
<dbReference type="OrthoDB" id="196650at2759"/>
<evidence type="ECO:0000256" key="6">
    <source>
        <dbReference type="SAM" id="MobiDB-lite"/>
    </source>
</evidence>
<dbReference type="Proteomes" id="UP000007110">
    <property type="component" value="Unassembled WGS sequence"/>
</dbReference>
<dbReference type="PANTHER" id="PTHR23504">
    <property type="entry name" value="MAJOR FACILITATOR SUPERFAMILY DOMAIN-CONTAINING PROTEIN 10"/>
    <property type="match status" value="1"/>
</dbReference>
<evidence type="ECO:0000256" key="2">
    <source>
        <dbReference type="ARBA" id="ARBA00022448"/>
    </source>
</evidence>
<keyword evidence="4 7" id="KW-1133">Transmembrane helix</keyword>
<organism evidence="9 10">
    <name type="scientific">Strongylocentrotus purpuratus</name>
    <name type="common">Purple sea urchin</name>
    <dbReference type="NCBI Taxonomy" id="7668"/>
    <lineage>
        <taxon>Eukaryota</taxon>
        <taxon>Metazoa</taxon>
        <taxon>Echinodermata</taxon>
        <taxon>Eleutherozoa</taxon>
        <taxon>Echinozoa</taxon>
        <taxon>Echinoidea</taxon>
        <taxon>Euechinoidea</taxon>
        <taxon>Echinacea</taxon>
        <taxon>Camarodonta</taxon>
        <taxon>Echinidea</taxon>
        <taxon>Strongylocentrotidae</taxon>
        <taxon>Strongylocentrotus</taxon>
    </lineage>
</organism>
<dbReference type="CDD" id="cd17389">
    <property type="entry name" value="MFS_MFSD10"/>
    <property type="match status" value="1"/>
</dbReference>
<dbReference type="Gene3D" id="1.20.1250.20">
    <property type="entry name" value="MFS general substrate transporter like domains"/>
    <property type="match status" value="1"/>
</dbReference>
<feature type="transmembrane region" description="Helical" evidence="7">
    <location>
        <begin position="328"/>
        <end position="344"/>
    </location>
</feature>
<dbReference type="PROSITE" id="PS50850">
    <property type="entry name" value="MFS"/>
    <property type="match status" value="1"/>
</dbReference>
<dbReference type="EnsemblMetazoa" id="XM_030985513">
    <property type="protein sequence ID" value="XP_030841373"/>
    <property type="gene ID" value="LOC762658"/>
</dbReference>
<feature type="transmembrane region" description="Helical" evidence="7">
    <location>
        <begin position="445"/>
        <end position="463"/>
    </location>
</feature>
<feature type="transmembrane region" description="Helical" evidence="7">
    <location>
        <begin position="221"/>
        <end position="243"/>
    </location>
</feature>
<evidence type="ECO:0000313" key="10">
    <source>
        <dbReference type="Proteomes" id="UP000007110"/>
    </source>
</evidence>
<feature type="transmembrane region" description="Helical" evidence="7">
    <location>
        <begin position="152"/>
        <end position="174"/>
    </location>
</feature>
<dbReference type="FunFam" id="1.20.1250.20:FF:000223">
    <property type="entry name" value="Major facilitator superfamily domain-containing protein"/>
    <property type="match status" value="1"/>
</dbReference>
<keyword evidence="10" id="KW-1185">Reference proteome</keyword>
<feature type="transmembrane region" description="Helical" evidence="7">
    <location>
        <begin position="129"/>
        <end position="146"/>
    </location>
</feature>
<dbReference type="GO" id="GO:0031526">
    <property type="term" value="C:brush border membrane"/>
    <property type="evidence" value="ECO:0000318"/>
    <property type="project" value="GO_Central"/>
</dbReference>
<dbReference type="SUPFAM" id="SSF103473">
    <property type="entry name" value="MFS general substrate transporter"/>
    <property type="match status" value="1"/>
</dbReference>
<dbReference type="PROSITE" id="PS00216">
    <property type="entry name" value="SUGAR_TRANSPORT_1"/>
    <property type="match status" value="1"/>
</dbReference>
<feature type="transmembrane region" description="Helical" evidence="7">
    <location>
        <begin position="186"/>
        <end position="209"/>
    </location>
</feature>
<dbReference type="InParanoid" id="A0A7M7NTM7"/>
<dbReference type="PANTHER" id="PTHR23504:SF31">
    <property type="entry name" value="MAJOR FACILITATOR SUPERFAMILY DOMAIN-CONTAINING PROTEIN 10"/>
    <property type="match status" value="1"/>
</dbReference>
<evidence type="ECO:0000259" key="8">
    <source>
        <dbReference type="PROSITE" id="PS50850"/>
    </source>
</evidence>
<dbReference type="GO" id="GO:0022857">
    <property type="term" value="F:transmembrane transporter activity"/>
    <property type="evidence" value="ECO:0007669"/>
    <property type="project" value="InterPro"/>
</dbReference>
<comment type="subcellular location">
    <subcellularLocation>
        <location evidence="1">Membrane</location>
        <topology evidence="1">Multi-pass membrane protein</topology>
    </subcellularLocation>
</comment>
<feature type="region of interest" description="Disordered" evidence="6">
    <location>
        <begin position="1"/>
        <end position="27"/>
    </location>
</feature>
<dbReference type="InterPro" id="IPR020846">
    <property type="entry name" value="MFS_dom"/>
</dbReference>
<keyword evidence="3 7" id="KW-0812">Transmembrane</keyword>
<keyword evidence="5 7" id="KW-0472">Membrane</keyword>
<feature type="domain" description="Major facilitator superfamily (MFS) profile" evidence="8">
    <location>
        <begin position="33"/>
        <end position="466"/>
    </location>
</feature>
<evidence type="ECO:0000256" key="5">
    <source>
        <dbReference type="ARBA" id="ARBA00023136"/>
    </source>
</evidence>
<dbReference type="AlphaFoldDB" id="A0A7M7NTM7"/>
<dbReference type="KEGG" id="spu:762658"/>
<proteinExistence type="predicted"/>
<keyword evidence="2" id="KW-0813">Transport</keyword>
<dbReference type="GeneID" id="762658"/>
<protein>
    <recommendedName>
        <fullName evidence="8">Major facilitator superfamily (MFS) profile domain-containing protein</fullName>
    </recommendedName>
</protein>
<evidence type="ECO:0000256" key="4">
    <source>
        <dbReference type="ARBA" id="ARBA00022989"/>
    </source>
</evidence>
<feature type="transmembrane region" description="Helical" evidence="7">
    <location>
        <begin position="296"/>
        <end position="316"/>
    </location>
</feature>
<dbReference type="InterPro" id="IPR005829">
    <property type="entry name" value="Sugar_transporter_CS"/>
</dbReference>
<dbReference type="InterPro" id="IPR011701">
    <property type="entry name" value="MFS"/>
</dbReference>
<evidence type="ECO:0000256" key="7">
    <source>
        <dbReference type="SAM" id="Phobius"/>
    </source>
</evidence>
<evidence type="ECO:0000313" key="9">
    <source>
        <dbReference type="EnsemblMetazoa" id="XP_030841373"/>
    </source>
</evidence>
<feature type="transmembrane region" description="Helical" evidence="7">
    <location>
        <begin position="96"/>
        <end position="117"/>
    </location>
</feature>
<dbReference type="OMA" id="NALIRPC"/>
<dbReference type="RefSeq" id="XP_030841373.1">
    <property type="nucleotide sequence ID" value="XM_030985513.1"/>
</dbReference>
<dbReference type="Pfam" id="PF07690">
    <property type="entry name" value="MFS_1"/>
    <property type="match status" value="1"/>
</dbReference>
<name>A0A7M7NTM7_STRPU</name>
<feature type="transmembrane region" description="Helical" evidence="7">
    <location>
        <begin position="36"/>
        <end position="55"/>
    </location>
</feature>
<evidence type="ECO:0000256" key="3">
    <source>
        <dbReference type="ARBA" id="ARBA00022692"/>
    </source>
</evidence>
<reference evidence="10" key="1">
    <citation type="submission" date="2015-02" db="EMBL/GenBank/DDBJ databases">
        <title>Genome sequencing for Strongylocentrotus purpuratus.</title>
        <authorList>
            <person name="Murali S."/>
            <person name="Liu Y."/>
            <person name="Vee V."/>
            <person name="English A."/>
            <person name="Wang M."/>
            <person name="Skinner E."/>
            <person name="Han Y."/>
            <person name="Muzny D.M."/>
            <person name="Worley K.C."/>
            <person name="Gibbs R.A."/>
        </authorList>
    </citation>
    <scope>NUCLEOTIDE SEQUENCE</scope>
</reference>
<reference evidence="9" key="2">
    <citation type="submission" date="2021-01" db="UniProtKB">
        <authorList>
            <consortium name="EnsemblMetazoa"/>
        </authorList>
    </citation>
    <scope>IDENTIFICATION</scope>
</reference>
<dbReference type="InterPro" id="IPR036259">
    <property type="entry name" value="MFS_trans_sf"/>
</dbReference>
<accession>A0A7M7NTM7</accession>